<dbReference type="Proteomes" id="UP001551482">
    <property type="component" value="Unassembled WGS sequence"/>
</dbReference>
<evidence type="ECO:0000313" key="3">
    <source>
        <dbReference type="Proteomes" id="UP001551482"/>
    </source>
</evidence>
<accession>A0ABV3D911</accession>
<gene>
    <name evidence="2" type="ORF">AB0C36_01835</name>
</gene>
<sequence>MPRAEGGSDVMHGFVLALFAATILVTAPFVLDRAEAAGFSPRLVQQGWRAAAGGALVSLALAVPVFTTDLWTAPARAMGIAPGIGFVDVPLAVQVAVACTVLLGLAAGWRRGGPVVRDYRRALHVQLDRLEATSPVLDEVERGHPRLVIVEDAQPRLVLLPSRPPRVEVTTRALDLLKPEELNAVLTHMSGHLRRRDALWMTASETMAEAYPRVGFFVRWADHSAALAEKGADADVHGPIARSNLRRALAKLSGPGQANGPFCPCFAWPQQRQEELTVRQPRTPRTPVAVVALRALTAAALLVPTLVVASPHFMYV</sequence>
<keyword evidence="1" id="KW-0812">Transmembrane</keyword>
<keyword evidence="1" id="KW-0472">Membrane</keyword>
<dbReference type="Gene3D" id="3.30.2010.10">
    <property type="entry name" value="Metalloproteases ('zincins'), catalytic domain"/>
    <property type="match status" value="1"/>
</dbReference>
<feature type="transmembrane region" description="Helical" evidence="1">
    <location>
        <begin position="12"/>
        <end position="31"/>
    </location>
</feature>
<feature type="transmembrane region" description="Helical" evidence="1">
    <location>
        <begin position="51"/>
        <end position="71"/>
    </location>
</feature>
<keyword evidence="1" id="KW-1133">Transmembrane helix</keyword>
<feature type="transmembrane region" description="Helical" evidence="1">
    <location>
        <begin position="91"/>
        <end position="109"/>
    </location>
</feature>
<name>A0ABV3D911_9ACTN</name>
<evidence type="ECO:0000256" key="1">
    <source>
        <dbReference type="SAM" id="Phobius"/>
    </source>
</evidence>
<evidence type="ECO:0008006" key="4">
    <source>
        <dbReference type="Google" id="ProtNLM"/>
    </source>
</evidence>
<evidence type="ECO:0000313" key="2">
    <source>
        <dbReference type="EMBL" id="MEU8132227.1"/>
    </source>
</evidence>
<dbReference type="EMBL" id="JBEZFP010000003">
    <property type="protein sequence ID" value="MEU8132227.1"/>
    <property type="molecule type" value="Genomic_DNA"/>
</dbReference>
<protein>
    <recommendedName>
        <fullName evidence="4">Peptidase M48 domain-containing protein</fullName>
    </recommendedName>
</protein>
<proteinExistence type="predicted"/>
<keyword evidence="3" id="KW-1185">Reference proteome</keyword>
<organism evidence="2 3">
    <name type="scientific">Streptodolium elevatio</name>
    <dbReference type="NCBI Taxonomy" id="3157996"/>
    <lineage>
        <taxon>Bacteria</taxon>
        <taxon>Bacillati</taxon>
        <taxon>Actinomycetota</taxon>
        <taxon>Actinomycetes</taxon>
        <taxon>Kitasatosporales</taxon>
        <taxon>Streptomycetaceae</taxon>
        <taxon>Streptodolium</taxon>
    </lineage>
</organism>
<reference evidence="2 3" key="1">
    <citation type="submission" date="2024-06" db="EMBL/GenBank/DDBJ databases">
        <title>The Natural Products Discovery Center: Release of the First 8490 Sequenced Strains for Exploring Actinobacteria Biosynthetic Diversity.</title>
        <authorList>
            <person name="Kalkreuter E."/>
            <person name="Kautsar S.A."/>
            <person name="Yang D."/>
            <person name="Bader C.D."/>
            <person name="Teijaro C.N."/>
            <person name="Fluegel L."/>
            <person name="Davis C.M."/>
            <person name="Simpson J.R."/>
            <person name="Lauterbach L."/>
            <person name="Steele A.D."/>
            <person name="Gui C."/>
            <person name="Meng S."/>
            <person name="Li G."/>
            <person name="Viehrig K."/>
            <person name="Ye F."/>
            <person name="Su P."/>
            <person name="Kiefer A.F."/>
            <person name="Nichols A."/>
            <person name="Cepeda A.J."/>
            <person name="Yan W."/>
            <person name="Fan B."/>
            <person name="Jiang Y."/>
            <person name="Adhikari A."/>
            <person name="Zheng C.-J."/>
            <person name="Schuster L."/>
            <person name="Cowan T.M."/>
            <person name="Smanski M.J."/>
            <person name="Chevrette M.G."/>
            <person name="De Carvalho L.P.S."/>
            <person name="Shen B."/>
        </authorList>
    </citation>
    <scope>NUCLEOTIDE SEQUENCE [LARGE SCALE GENOMIC DNA]</scope>
    <source>
        <strain evidence="2 3">NPDC048946</strain>
    </source>
</reference>
<dbReference type="RefSeq" id="WP_358347714.1">
    <property type="nucleotide sequence ID" value="NZ_JBEZFP010000003.1"/>
</dbReference>
<comment type="caution">
    <text evidence="2">The sequence shown here is derived from an EMBL/GenBank/DDBJ whole genome shotgun (WGS) entry which is preliminary data.</text>
</comment>
<feature type="transmembrane region" description="Helical" evidence="1">
    <location>
        <begin position="288"/>
        <end position="309"/>
    </location>
</feature>